<dbReference type="EMBL" id="QLYR01000006">
    <property type="protein sequence ID" value="RAQ28256.1"/>
    <property type="molecule type" value="Genomic_DNA"/>
</dbReference>
<evidence type="ECO:0000313" key="3">
    <source>
        <dbReference type="Proteomes" id="UP000249377"/>
    </source>
</evidence>
<dbReference type="PROSITE" id="PS51257">
    <property type="entry name" value="PROKAR_LIPOPROTEIN"/>
    <property type="match status" value="1"/>
</dbReference>
<feature type="signal peptide" evidence="1">
    <location>
        <begin position="1"/>
        <end position="24"/>
    </location>
</feature>
<feature type="chain" id="PRO_5038425228" description="Lipoprotein" evidence="1">
    <location>
        <begin position="25"/>
        <end position="143"/>
    </location>
</feature>
<sequence>MKYLIKPLTAVLVLLCIFSGCSGAAGLSEAAPPAWDLAGTEPTYVTAWPENEYTAQVTKPVCGEMDYIYDCSEDGRYALFLKNITRDEAAAYVRQLEEKGYAQTAAAENKTAVGTMLKRGGTTLSISYSGEVFAMLITLEGSR</sequence>
<gene>
    <name evidence="2" type="ORF">DPQ25_09625</name>
</gene>
<dbReference type="Proteomes" id="UP000249377">
    <property type="component" value="Unassembled WGS sequence"/>
</dbReference>
<evidence type="ECO:0008006" key="4">
    <source>
        <dbReference type="Google" id="ProtNLM"/>
    </source>
</evidence>
<accession>A0A328UDS2</accession>
<evidence type="ECO:0000256" key="1">
    <source>
        <dbReference type="SAM" id="SignalP"/>
    </source>
</evidence>
<name>A0A328UDS2_9FIRM</name>
<organism evidence="2 3">
    <name type="scientific">Hydrogeniiclostridium mannosilyticum</name>
    <dbReference type="NCBI Taxonomy" id="2764322"/>
    <lineage>
        <taxon>Bacteria</taxon>
        <taxon>Bacillati</taxon>
        <taxon>Bacillota</taxon>
        <taxon>Clostridia</taxon>
        <taxon>Eubacteriales</taxon>
        <taxon>Acutalibacteraceae</taxon>
        <taxon>Hydrogeniiclostridium</taxon>
    </lineage>
</organism>
<comment type="caution">
    <text evidence="2">The sequence shown here is derived from an EMBL/GenBank/DDBJ whole genome shotgun (WGS) entry which is preliminary data.</text>
</comment>
<dbReference type="AlphaFoldDB" id="A0A328UDS2"/>
<keyword evidence="1" id="KW-0732">Signal</keyword>
<dbReference type="RefSeq" id="WP_112332968.1">
    <property type="nucleotide sequence ID" value="NZ_QLYR01000006.1"/>
</dbReference>
<reference evidence="2 3" key="1">
    <citation type="submission" date="2018-06" db="EMBL/GenBank/DDBJ databases">
        <title>Noncontiguous genome sequence of Ruminococcaceae bacterium ASD2818.</title>
        <authorList>
            <person name="Chaplin A.V."/>
            <person name="Sokolova S.R."/>
            <person name="Kochetkova T.O."/>
            <person name="Goltsov A.Y."/>
            <person name="Trofimov D.Y."/>
            <person name="Efimov B.A."/>
        </authorList>
    </citation>
    <scope>NUCLEOTIDE SEQUENCE [LARGE SCALE GENOMIC DNA]</scope>
    <source>
        <strain evidence="2 3">ASD2818</strain>
    </source>
</reference>
<protein>
    <recommendedName>
        <fullName evidence="4">Lipoprotein</fullName>
    </recommendedName>
</protein>
<proteinExistence type="predicted"/>
<evidence type="ECO:0000313" key="2">
    <source>
        <dbReference type="EMBL" id="RAQ28256.1"/>
    </source>
</evidence>
<keyword evidence="3" id="KW-1185">Reference proteome</keyword>